<dbReference type="AlphaFoldDB" id="A0A5B0MIB2"/>
<dbReference type="Proteomes" id="UP000324748">
    <property type="component" value="Unassembled WGS sequence"/>
</dbReference>
<dbReference type="EMBL" id="VSWC01000145">
    <property type="protein sequence ID" value="KAA1076907.1"/>
    <property type="molecule type" value="Genomic_DNA"/>
</dbReference>
<proteinExistence type="predicted"/>
<protein>
    <submittedName>
        <fullName evidence="1">Uncharacterized protein</fullName>
    </submittedName>
</protein>
<gene>
    <name evidence="1" type="ORF">PGT21_023595</name>
</gene>
<keyword evidence="2" id="KW-1185">Reference proteome</keyword>
<accession>A0A5B0MIB2</accession>
<reference evidence="1 2" key="1">
    <citation type="submission" date="2019-05" db="EMBL/GenBank/DDBJ databases">
        <title>Emergence of the Ug99 lineage of the wheat stem rust pathogen through somatic hybridization.</title>
        <authorList>
            <person name="Li F."/>
            <person name="Upadhyaya N.M."/>
            <person name="Sperschneider J."/>
            <person name="Matny O."/>
            <person name="Nguyen-Phuc H."/>
            <person name="Mago R."/>
            <person name="Raley C."/>
            <person name="Miller M.E."/>
            <person name="Silverstein K.A.T."/>
            <person name="Henningsen E."/>
            <person name="Hirsch C.D."/>
            <person name="Visser B."/>
            <person name="Pretorius Z.A."/>
            <person name="Steffenson B.J."/>
            <person name="Schwessinger B."/>
            <person name="Dodds P.N."/>
            <person name="Figueroa M."/>
        </authorList>
    </citation>
    <scope>NUCLEOTIDE SEQUENCE [LARGE SCALE GENOMIC DNA]</scope>
    <source>
        <strain evidence="1">21-0</strain>
    </source>
</reference>
<evidence type="ECO:0000313" key="1">
    <source>
        <dbReference type="EMBL" id="KAA1076907.1"/>
    </source>
</evidence>
<evidence type="ECO:0000313" key="2">
    <source>
        <dbReference type="Proteomes" id="UP000324748"/>
    </source>
</evidence>
<sequence>MLVLDQDVRLVRTHPNMGVFRSSRAFELKSLKLMPNTSSATMFVTEDHTSYPEWKTSGTAVRVPSWQHHPSRR</sequence>
<organism evidence="1 2">
    <name type="scientific">Puccinia graminis f. sp. tritici</name>
    <dbReference type="NCBI Taxonomy" id="56615"/>
    <lineage>
        <taxon>Eukaryota</taxon>
        <taxon>Fungi</taxon>
        <taxon>Dikarya</taxon>
        <taxon>Basidiomycota</taxon>
        <taxon>Pucciniomycotina</taxon>
        <taxon>Pucciniomycetes</taxon>
        <taxon>Pucciniales</taxon>
        <taxon>Pucciniaceae</taxon>
        <taxon>Puccinia</taxon>
    </lineage>
</organism>
<name>A0A5B0MIB2_PUCGR</name>
<comment type="caution">
    <text evidence="1">The sequence shown here is derived from an EMBL/GenBank/DDBJ whole genome shotgun (WGS) entry which is preliminary data.</text>
</comment>